<evidence type="ECO:0000313" key="1">
    <source>
        <dbReference type="EMBL" id="MBB2924067.1"/>
    </source>
</evidence>
<organism evidence="1 2">
    <name type="scientific">Cellulomonas cellasea</name>
    <dbReference type="NCBI Taxonomy" id="43670"/>
    <lineage>
        <taxon>Bacteria</taxon>
        <taxon>Bacillati</taxon>
        <taxon>Actinomycetota</taxon>
        <taxon>Actinomycetes</taxon>
        <taxon>Micrococcales</taxon>
        <taxon>Cellulomonadaceae</taxon>
        <taxon>Cellulomonas</taxon>
    </lineage>
</organism>
<reference evidence="1 2" key="2">
    <citation type="submission" date="2020-08" db="EMBL/GenBank/DDBJ databases">
        <authorList>
            <person name="Partida-Martinez L."/>
            <person name="Huntemann M."/>
            <person name="Clum A."/>
            <person name="Wang J."/>
            <person name="Palaniappan K."/>
            <person name="Ritter S."/>
            <person name="Chen I.-M."/>
            <person name="Stamatis D."/>
            <person name="Reddy T."/>
            <person name="O'Malley R."/>
            <person name="Daum C."/>
            <person name="Shapiro N."/>
            <person name="Ivanova N."/>
            <person name="Kyrpides N."/>
            <person name="Woyke T."/>
        </authorList>
    </citation>
    <scope>NUCLEOTIDE SEQUENCE [LARGE SCALE GENOMIC DNA]</scope>
    <source>
        <strain evidence="1 2">RAS26</strain>
    </source>
</reference>
<dbReference type="EMBL" id="JACHVX010000004">
    <property type="protein sequence ID" value="MBB2924067.1"/>
    <property type="molecule type" value="Genomic_DNA"/>
</dbReference>
<protein>
    <submittedName>
        <fullName evidence="1">Uncharacterized protein</fullName>
    </submittedName>
</protein>
<sequence length="89" mass="9609">MAPQLEMPGRDGNSVTARFDGVDGLEIIDRTTNPMVTPKAVEQARRQAAVAAYNGYQAVWELPTPQAVDAARRFMGHAKVSTIVVRLAG</sequence>
<reference evidence="1 2" key="1">
    <citation type="submission" date="2020-08" db="EMBL/GenBank/DDBJ databases">
        <title>The Agave Microbiome: Exploring the role of microbial communities in plant adaptations to desert environments.</title>
        <authorList>
            <person name="Partida-Martinez L.P."/>
        </authorList>
    </citation>
    <scope>NUCLEOTIDE SEQUENCE [LARGE SCALE GENOMIC DNA]</scope>
    <source>
        <strain evidence="1 2">RAS26</strain>
    </source>
</reference>
<comment type="caution">
    <text evidence="1">The sequence shown here is derived from an EMBL/GenBank/DDBJ whole genome shotgun (WGS) entry which is preliminary data.</text>
</comment>
<evidence type="ECO:0000313" key="2">
    <source>
        <dbReference type="Proteomes" id="UP000518206"/>
    </source>
</evidence>
<name>A0A7W4YCV6_9CELL</name>
<proteinExistence type="predicted"/>
<accession>A0A7W4YCV6</accession>
<dbReference type="AlphaFoldDB" id="A0A7W4YCV6"/>
<dbReference type="Proteomes" id="UP000518206">
    <property type="component" value="Unassembled WGS sequence"/>
</dbReference>
<dbReference type="RefSeq" id="WP_183296856.1">
    <property type="nucleotide sequence ID" value="NZ_JACHVX010000004.1"/>
</dbReference>
<gene>
    <name evidence="1" type="ORF">FHR80_002995</name>
</gene>